<sequence>MSPVAENCPKPATLFKQDKQQAVQEGPLSKSTNANYLNTLVEHQPHWLPN</sequence>
<feature type="region of interest" description="Disordered" evidence="1">
    <location>
        <begin position="1"/>
        <end position="30"/>
    </location>
</feature>
<reference evidence="2 4" key="1">
    <citation type="submission" date="2015-01" db="EMBL/GenBank/DDBJ databases">
        <title>Evolution of Trichinella species and genotypes.</title>
        <authorList>
            <person name="Korhonen P.K."/>
            <person name="Edoardo P."/>
            <person name="Giuseppe L.R."/>
            <person name="Gasser R.B."/>
        </authorList>
    </citation>
    <scope>NUCLEOTIDE SEQUENCE [LARGE SCALE GENOMIC DNA]</scope>
    <source>
        <strain evidence="2">ISS3</strain>
    </source>
</reference>
<dbReference type="InParanoid" id="A0A0V1B2R4"/>
<dbReference type="EMBL" id="JYDH01000123">
    <property type="protein sequence ID" value="KRY31232.1"/>
    <property type="molecule type" value="Genomic_DNA"/>
</dbReference>
<comment type="caution">
    <text evidence="2">The sequence shown here is derived from an EMBL/GenBank/DDBJ whole genome shotgun (WGS) entry which is preliminary data.</text>
</comment>
<accession>A0A0V1B2R4</accession>
<evidence type="ECO:0000313" key="4">
    <source>
        <dbReference type="Proteomes" id="UP000054776"/>
    </source>
</evidence>
<evidence type="ECO:0000313" key="2">
    <source>
        <dbReference type="EMBL" id="KRY31217.1"/>
    </source>
</evidence>
<dbReference type="EMBL" id="JYDH01000123">
    <property type="protein sequence ID" value="KRY31217.1"/>
    <property type="molecule type" value="Genomic_DNA"/>
</dbReference>
<gene>
    <name evidence="2" type="ORF">T01_12217</name>
    <name evidence="3" type="ORF">T01_6962</name>
</gene>
<proteinExistence type="predicted"/>
<dbReference type="Proteomes" id="UP000054776">
    <property type="component" value="Unassembled WGS sequence"/>
</dbReference>
<organism evidence="2 4">
    <name type="scientific">Trichinella spiralis</name>
    <name type="common">Trichina worm</name>
    <dbReference type="NCBI Taxonomy" id="6334"/>
    <lineage>
        <taxon>Eukaryota</taxon>
        <taxon>Metazoa</taxon>
        <taxon>Ecdysozoa</taxon>
        <taxon>Nematoda</taxon>
        <taxon>Enoplea</taxon>
        <taxon>Dorylaimia</taxon>
        <taxon>Trichinellida</taxon>
        <taxon>Trichinellidae</taxon>
        <taxon>Trichinella</taxon>
    </lineage>
</organism>
<evidence type="ECO:0000256" key="1">
    <source>
        <dbReference type="SAM" id="MobiDB-lite"/>
    </source>
</evidence>
<protein>
    <submittedName>
        <fullName evidence="2">Uncharacterized protein</fullName>
    </submittedName>
</protein>
<dbReference type="AlphaFoldDB" id="A0A0V1B2R4"/>
<dbReference type="OrthoDB" id="5935499at2759"/>
<name>A0A0V1B2R4_TRISP</name>
<evidence type="ECO:0000313" key="3">
    <source>
        <dbReference type="EMBL" id="KRY31232.1"/>
    </source>
</evidence>
<keyword evidence="4" id="KW-1185">Reference proteome</keyword>